<dbReference type="Gene3D" id="2.40.50.1020">
    <property type="entry name" value="LytTr DNA-binding domain"/>
    <property type="match status" value="1"/>
</dbReference>
<dbReference type="Pfam" id="PF00072">
    <property type="entry name" value="Response_reg"/>
    <property type="match status" value="1"/>
</dbReference>
<comment type="caution">
    <text evidence="4">The sequence shown here is derived from an EMBL/GenBank/DDBJ whole genome shotgun (WGS) entry which is preliminary data.</text>
</comment>
<feature type="modified residue" description="4-aspartylphosphate" evidence="1">
    <location>
        <position position="56"/>
    </location>
</feature>
<keyword evidence="5" id="KW-1185">Reference proteome</keyword>
<feature type="domain" description="HTH LytTR-type" evidence="3">
    <location>
        <begin position="145"/>
        <end position="252"/>
    </location>
</feature>
<evidence type="ECO:0000256" key="1">
    <source>
        <dbReference type="PROSITE-ProRule" id="PRU00169"/>
    </source>
</evidence>
<dbReference type="PANTHER" id="PTHR37299:SF1">
    <property type="entry name" value="STAGE 0 SPORULATION PROTEIN A HOMOLOG"/>
    <property type="match status" value="1"/>
</dbReference>
<dbReference type="PROSITE" id="PS50930">
    <property type="entry name" value="HTH_LYTTR"/>
    <property type="match status" value="1"/>
</dbReference>
<evidence type="ECO:0000313" key="5">
    <source>
        <dbReference type="Proteomes" id="UP001500742"/>
    </source>
</evidence>
<dbReference type="Gene3D" id="3.40.50.2300">
    <property type="match status" value="1"/>
</dbReference>
<dbReference type="InterPro" id="IPR011006">
    <property type="entry name" value="CheY-like_superfamily"/>
</dbReference>
<protein>
    <submittedName>
        <fullName evidence="4">LytTR family DNA-binding domain-containing protein</fullName>
    </submittedName>
</protein>
<organism evidence="4 5">
    <name type="scientific">Mucilaginibacter dorajii</name>
    <dbReference type="NCBI Taxonomy" id="692994"/>
    <lineage>
        <taxon>Bacteria</taxon>
        <taxon>Pseudomonadati</taxon>
        <taxon>Bacteroidota</taxon>
        <taxon>Sphingobacteriia</taxon>
        <taxon>Sphingobacteriales</taxon>
        <taxon>Sphingobacteriaceae</taxon>
        <taxon>Mucilaginibacter</taxon>
    </lineage>
</organism>
<proteinExistence type="predicted"/>
<keyword evidence="4" id="KW-0238">DNA-binding</keyword>
<dbReference type="InterPro" id="IPR007492">
    <property type="entry name" value="LytTR_DNA-bd_dom"/>
</dbReference>
<feature type="domain" description="Response regulatory" evidence="2">
    <location>
        <begin position="3"/>
        <end position="116"/>
    </location>
</feature>
<gene>
    <name evidence="4" type="ORF">GCM10022210_49740</name>
</gene>
<dbReference type="PANTHER" id="PTHR37299">
    <property type="entry name" value="TRANSCRIPTIONAL REGULATOR-RELATED"/>
    <property type="match status" value="1"/>
</dbReference>
<accession>A0ABP7QZC4</accession>
<dbReference type="Pfam" id="PF04397">
    <property type="entry name" value="LytTR"/>
    <property type="match status" value="1"/>
</dbReference>
<dbReference type="InterPro" id="IPR001789">
    <property type="entry name" value="Sig_transdc_resp-reg_receiver"/>
</dbReference>
<sequence>MPNVLIIEDELPNIQRLEKMLHALDMDISIAGTLQTVEASVKWLKTHGQPDIIFMDIRLTDGLSFEIFNHVKITAPVIFITAYDEYALKAFEVNGVDYLLKPLEADKLENSLSKAKAIAGLESNESILSLVKSMQTKQPIYRSRFLIAYRDKYILVMANDFAYFTSENKATFLITHDAQRYMIDQTLEILEKELDPDVFFRISRQFIVSLKSIHKIHQSFNGQLKIELVPPSNEAILISREKSTQLKKWLDQSDL</sequence>
<evidence type="ECO:0000313" key="4">
    <source>
        <dbReference type="EMBL" id="GAA3990255.1"/>
    </source>
</evidence>
<dbReference type="SMART" id="SM00448">
    <property type="entry name" value="REC"/>
    <property type="match status" value="1"/>
</dbReference>
<keyword evidence="1" id="KW-0597">Phosphoprotein</keyword>
<dbReference type="GO" id="GO:0003677">
    <property type="term" value="F:DNA binding"/>
    <property type="evidence" value="ECO:0007669"/>
    <property type="project" value="UniProtKB-KW"/>
</dbReference>
<dbReference type="EMBL" id="BAAAZC010000031">
    <property type="protein sequence ID" value="GAA3990255.1"/>
    <property type="molecule type" value="Genomic_DNA"/>
</dbReference>
<name>A0ABP7QZC4_9SPHI</name>
<reference evidence="5" key="1">
    <citation type="journal article" date="2019" name="Int. J. Syst. Evol. Microbiol.">
        <title>The Global Catalogue of Microorganisms (GCM) 10K type strain sequencing project: providing services to taxonomists for standard genome sequencing and annotation.</title>
        <authorList>
            <consortium name="The Broad Institute Genomics Platform"/>
            <consortium name="The Broad Institute Genome Sequencing Center for Infectious Disease"/>
            <person name="Wu L."/>
            <person name="Ma J."/>
        </authorList>
    </citation>
    <scope>NUCLEOTIDE SEQUENCE [LARGE SCALE GENOMIC DNA]</scope>
    <source>
        <strain evidence="5">JCM 16601</strain>
    </source>
</reference>
<dbReference type="RefSeq" id="WP_259086744.1">
    <property type="nucleotide sequence ID" value="NZ_BAAAZC010000031.1"/>
</dbReference>
<dbReference type="PROSITE" id="PS50110">
    <property type="entry name" value="RESPONSE_REGULATORY"/>
    <property type="match status" value="1"/>
</dbReference>
<dbReference type="SUPFAM" id="SSF52172">
    <property type="entry name" value="CheY-like"/>
    <property type="match status" value="1"/>
</dbReference>
<dbReference type="SMART" id="SM00850">
    <property type="entry name" value="LytTR"/>
    <property type="match status" value="1"/>
</dbReference>
<evidence type="ECO:0000259" key="3">
    <source>
        <dbReference type="PROSITE" id="PS50930"/>
    </source>
</evidence>
<evidence type="ECO:0000259" key="2">
    <source>
        <dbReference type="PROSITE" id="PS50110"/>
    </source>
</evidence>
<dbReference type="Proteomes" id="UP001500742">
    <property type="component" value="Unassembled WGS sequence"/>
</dbReference>
<dbReference type="InterPro" id="IPR046947">
    <property type="entry name" value="LytR-like"/>
</dbReference>